<feature type="chain" id="PRO_5012350518" evidence="1">
    <location>
        <begin position="27"/>
        <end position="256"/>
    </location>
</feature>
<dbReference type="RefSeq" id="WP_087426870.1">
    <property type="nucleotide sequence ID" value="NZ_NFII01000021.1"/>
</dbReference>
<dbReference type="Gene3D" id="3.90.780.10">
    <property type="entry name" value="5'-Nucleotidase, C-terminal domain"/>
    <property type="match status" value="1"/>
</dbReference>
<dbReference type="PROSITE" id="PS51257">
    <property type="entry name" value="PROKAR_LIPOPROTEIN"/>
    <property type="match status" value="1"/>
</dbReference>
<feature type="domain" description="5'-Nucleotidase C-terminal" evidence="2">
    <location>
        <begin position="70"/>
        <end position="212"/>
    </location>
</feature>
<dbReference type="SUPFAM" id="SSF55816">
    <property type="entry name" value="5'-nucleotidase (syn. UDP-sugar hydrolase), C-terminal domain"/>
    <property type="match status" value="1"/>
</dbReference>
<protein>
    <submittedName>
        <fullName evidence="3">5'-nucleotidase</fullName>
    </submittedName>
</protein>
<accession>A0A1Y3YRJ0</accession>
<dbReference type="GO" id="GO:0016787">
    <property type="term" value="F:hydrolase activity"/>
    <property type="evidence" value="ECO:0007669"/>
    <property type="project" value="InterPro"/>
</dbReference>
<dbReference type="Proteomes" id="UP000195386">
    <property type="component" value="Unassembled WGS sequence"/>
</dbReference>
<name>A0A1Y3YRJ0_9BACE</name>
<sequence length="256" mass="27373">MKKSYLKFVSGAALAMMFLLASCHSACEVTTVEGRMQPMDSTYDVNPDTEAMALLAPYKAKIDSMMYRVVGTAEMSMDKGAPESLLSNLVADVLRGAAAQVLGKPADMGLVNMGGLRNVLTEGAVTCGNIYEILPFENSLCVVTLKGVYLNHLFENIAARGGEGVSGVQLQITKDGKLLRAAVAGKPVVDDKLYTVATIDYLADGNDGMTALIQGEKRDCPPGATLRGLFMDYVERQTAAGKKITSRMEGRITVED</sequence>
<keyword evidence="1" id="KW-0732">Signal</keyword>
<dbReference type="InterPro" id="IPR006179">
    <property type="entry name" value="5_nucleotidase/apyrase"/>
</dbReference>
<dbReference type="Pfam" id="PF02872">
    <property type="entry name" value="5_nucleotid_C"/>
    <property type="match status" value="1"/>
</dbReference>
<dbReference type="GO" id="GO:0009166">
    <property type="term" value="P:nucleotide catabolic process"/>
    <property type="evidence" value="ECO:0007669"/>
    <property type="project" value="InterPro"/>
</dbReference>
<evidence type="ECO:0000313" key="3">
    <source>
        <dbReference type="EMBL" id="OUN99098.1"/>
    </source>
</evidence>
<feature type="signal peptide" evidence="1">
    <location>
        <begin position="1"/>
        <end position="26"/>
    </location>
</feature>
<evidence type="ECO:0000259" key="2">
    <source>
        <dbReference type="Pfam" id="PF02872"/>
    </source>
</evidence>
<dbReference type="InterPro" id="IPR036907">
    <property type="entry name" value="5'-Nucleotdase_C_sf"/>
</dbReference>
<dbReference type="EMBL" id="NFII01000021">
    <property type="protein sequence ID" value="OUN99098.1"/>
    <property type="molecule type" value="Genomic_DNA"/>
</dbReference>
<organism evidence="3 4">
    <name type="scientific">Bacteroides clarus</name>
    <dbReference type="NCBI Taxonomy" id="626929"/>
    <lineage>
        <taxon>Bacteria</taxon>
        <taxon>Pseudomonadati</taxon>
        <taxon>Bacteroidota</taxon>
        <taxon>Bacteroidia</taxon>
        <taxon>Bacteroidales</taxon>
        <taxon>Bacteroidaceae</taxon>
        <taxon>Bacteroides</taxon>
    </lineage>
</organism>
<dbReference type="PRINTS" id="PR01607">
    <property type="entry name" value="APYRASEFAMLY"/>
</dbReference>
<evidence type="ECO:0000256" key="1">
    <source>
        <dbReference type="SAM" id="SignalP"/>
    </source>
</evidence>
<dbReference type="PANTHER" id="PTHR11575">
    <property type="entry name" value="5'-NUCLEOTIDASE-RELATED"/>
    <property type="match status" value="1"/>
</dbReference>
<proteinExistence type="predicted"/>
<reference evidence="4" key="1">
    <citation type="submission" date="2017-04" db="EMBL/GenBank/DDBJ databases">
        <title>Function of individual gut microbiota members based on whole genome sequencing of pure cultures obtained from chicken caecum.</title>
        <authorList>
            <person name="Medvecky M."/>
            <person name="Cejkova D."/>
            <person name="Polansky O."/>
            <person name="Karasova D."/>
            <person name="Kubasova T."/>
            <person name="Cizek A."/>
            <person name="Rychlik I."/>
        </authorList>
    </citation>
    <scope>NUCLEOTIDE SEQUENCE [LARGE SCALE GENOMIC DNA]</scope>
    <source>
        <strain evidence="4">An43</strain>
    </source>
</reference>
<evidence type="ECO:0000313" key="4">
    <source>
        <dbReference type="Proteomes" id="UP000195386"/>
    </source>
</evidence>
<dbReference type="AlphaFoldDB" id="A0A1Y3YRJ0"/>
<dbReference type="InterPro" id="IPR008334">
    <property type="entry name" value="5'-Nucleotdase_C"/>
</dbReference>
<comment type="caution">
    <text evidence="3">The sequence shown here is derived from an EMBL/GenBank/DDBJ whole genome shotgun (WGS) entry which is preliminary data.</text>
</comment>
<dbReference type="PANTHER" id="PTHR11575:SF24">
    <property type="entry name" value="5'-NUCLEOTIDASE"/>
    <property type="match status" value="1"/>
</dbReference>
<gene>
    <name evidence="3" type="ORF">B5F97_16040</name>
</gene>